<keyword evidence="3 7" id="KW-0889">Transcription antitermination</keyword>
<dbReference type="PANTHER" id="PTHR22648">
    <property type="entry name" value="TRANSCRIPTION TERMINATION FACTOR NUSA"/>
    <property type="match status" value="1"/>
</dbReference>
<organism evidence="9 10">
    <name type="scientific">Sulfurifustis variabilis</name>
    <dbReference type="NCBI Taxonomy" id="1675686"/>
    <lineage>
        <taxon>Bacteria</taxon>
        <taxon>Pseudomonadati</taxon>
        <taxon>Pseudomonadota</taxon>
        <taxon>Gammaproteobacteria</taxon>
        <taxon>Acidiferrobacterales</taxon>
        <taxon>Acidiferrobacteraceae</taxon>
        <taxon>Sulfurifustis</taxon>
    </lineage>
</organism>
<dbReference type="InterPro" id="IPR030842">
    <property type="entry name" value="TF_NusA_bacterial"/>
</dbReference>
<evidence type="ECO:0000256" key="4">
    <source>
        <dbReference type="ARBA" id="ARBA00022884"/>
    </source>
</evidence>
<dbReference type="GO" id="GO:0003700">
    <property type="term" value="F:DNA-binding transcription factor activity"/>
    <property type="evidence" value="ECO:0007669"/>
    <property type="project" value="InterPro"/>
</dbReference>
<dbReference type="InterPro" id="IPR058582">
    <property type="entry name" value="KH_NusA_2nd"/>
</dbReference>
<name>A0A1B4V608_9GAMM</name>
<comment type="subunit">
    <text evidence="7">Monomer. Binds directly to the core enzyme of the DNA-dependent RNA polymerase and to nascent RNA.</text>
</comment>
<dbReference type="PROSITE" id="PS50084">
    <property type="entry name" value="KH_TYPE_1"/>
    <property type="match status" value="1"/>
</dbReference>
<feature type="domain" description="S1 motif" evidence="8">
    <location>
        <begin position="139"/>
        <end position="203"/>
    </location>
</feature>
<dbReference type="CDD" id="cd22529">
    <property type="entry name" value="KH-II_NusA_rpt2"/>
    <property type="match status" value="1"/>
</dbReference>
<evidence type="ECO:0000259" key="8">
    <source>
        <dbReference type="PROSITE" id="PS50126"/>
    </source>
</evidence>
<dbReference type="InterPro" id="IPR009019">
    <property type="entry name" value="KH_sf_prok-type"/>
</dbReference>
<keyword evidence="10" id="KW-1185">Reference proteome</keyword>
<dbReference type="GO" id="GO:0003723">
    <property type="term" value="F:RNA binding"/>
    <property type="evidence" value="ECO:0007669"/>
    <property type="project" value="UniProtKB-UniRule"/>
</dbReference>
<sequence>MGSEVLMVVDAVSREKGVEKETIFQALEAALGTATRKRYAQDIDARVHIHRDTGAYDTFRRWEVVPDELEVVEFPDRQVKLSAAREKNPEVQVGEFIEEPIAAVEFGRIAAQAAKQVIMQKVREAEREQIVNQYAPRKGEMVTGVVKRLERGDAIVDLGNAEALLAKTTMIPREGLRPGDRIRALLEDVKSVPRGPQLFLSRTSPQLVIELFKLEVPEASEGLIQILAAARDPGLRAKIAVSSRDPRIDPIGACVGMRGSRVQAVSNELAGERVDIIQWSDNPAQFVINALAPAEVLSIVVDEETHAMDVIVDEKQLSQAIGRGGQNVRLASELTGWELNIMTEQAAQEKGQSEAQNAIKLFMDSLDVDENVASILVQEGFTNLDEVAYVPKQELIAIEEFDEDLVEELRNRARDVLLTRAIAQEEKISMAEPAADLLEMEGMDEHTAHLLASQGIKTREELAEQSVDELLEVEGMTEDRARELIMTARAPWFQAAGEGEQAGKSA</sequence>
<evidence type="ECO:0000256" key="6">
    <source>
        <dbReference type="ARBA" id="ARBA00023163"/>
    </source>
</evidence>
<dbReference type="InterPro" id="IPR003029">
    <property type="entry name" value="S1_domain"/>
</dbReference>
<accession>A0A1B4V608</accession>
<dbReference type="GO" id="GO:0031564">
    <property type="term" value="P:transcription antitermination"/>
    <property type="evidence" value="ECO:0007669"/>
    <property type="project" value="UniProtKB-UniRule"/>
</dbReference>
<reference evidence="9 10" key="1">
    <citation type="submission" date="2015-08" db="EMBL/GenBank/DDBJ databases">
        <title>Complete genome sequence of Sulfurifustis variabilis.</title>
        <authorList>
            <person name="Miura A."/>
            <person name="Kojima H."/>
            <person name="Fukui M."/>
        </authorList>
    </citation>
    <scope>NUCLEOTIDE SEQUENCE [LARGE SCALE GENOMIC DNA]</scope>
    <source>
        <strain evidence="10">skN76</strain>
    </source>
</reference>
<dbReference type="InterPro" id="IPR012340">
    <property type="entry name" value="NA-bd_OB-fold"/>
</dbReference>
<dbReference type="GO" id="GO:0000166">
    <property type="term" value="F:nucleotide binding"/>
    <property type="evidence" value="ECO:0007669"/>
    <property type="project" value="InterPro"/>
</dbReference>
<gene>
    <name evidence="7" type="primary">nusA</name>
    <name evidence="9" type="ORF">SVA_2398</name>
</gene>
<dbReference type="AlphaFoldDB" id="A0A1B4V608"/>
<dbReference type="Pfam" id="PF13184">
    <property type="entry name" value="KH_NusA_1st"/>
    <property type="match status" value="1"/>
</dbReference>
<keyword evidence="4 7" id="KW-0694">RNA-binding</keyword>
<evidence type="ECO:0000313" key="10">
    <source>
        <dbReference type="Proteomes" id="UP000218899"/>
    </source>
</evidence>
<dbReference type="InterPro" id="IPR004087">
    <property type="entry name" value="KH_dom"/>
</dbReference>
<dbReference type="KEGG" id="sva:SVA_2398"/>
<dbReference type="FunFam" id="3.30.300.20:FF:000005">
    <property type="entry name" value="Transcription termination/antitermination protein NusA"/>
    <property type="match status" value="1"/>
</dbReference>
<dbReference type="InterPro" id="IPR036555">
    <property type="entry name" value="NusA_N_sf"/>
</dbReference>
<dbReference type="InterPro" id="IPR010995">
    <property type="entry name" value="DNA_repair_Rad51/TF_NusA_a-hlx"/>
</dbReference>
<evidence type="ECO:0000256" key="5">
    <source>
        <dbReference type="ARBA" id="ARBA00023015"/>
    </source>
</evidence>
<dbReference type="SUPFAM" id="SSF69705">
    <property type="entry name" value="Transcription factor NusA, N-terminal domain"/>
    <property type="match status" value="1"/>
</dbReference>
<dbReference type="InterPro" id="IPR015946">
    <property type="entry name" value="KH_dom-like_a/b"/>
</dbReference>
<dbReference type="SUPFAM" id="SSF47794">
    <property type="entry name" value="Rad51 N-terminal domain-like"/>
    <property type="match status" value="2"/>
</dbReference>
<dbReference type="GO" id="GO:0006353">
    <property type="term" value="P:DNA-templated transcription termination"/>
    <property type="evidence" value="ECO:0007669"/>
    <property type="project" value="UniProtKB-UniRule"/>
</dbReference>
<dbReference type="SUPFAM" id="SSF54814">
    <property type="entry name" value="Prokaryotic type KH domain (KH-domain type II)"/>
    <property type="match status" value="2"/>
</dbReference>
<dbReference type="FunFam" id="3.30.300.20:FF:000002">
    <property type="entry name" value="Transcription termination/antitermination protein NusA"/>
    <property type="match status" value="1"/>
</dbReference>
<dbReference type="Gene3D" id="2.40.50.140">
    <property type="entry name" value="Nucleic acid-binding proteins"/>
    <property type="match status" value="1"/>
</dbReference>
<dbReference type="RefSeq" id="WP_096461411.1">
    <property type="nucleotide sequence ID" value="NZ_AP014936.1"/>
</dbReference>
<dbReference type="EMBL" id="AP014936">
    <property type="protein sequence ID" value="BAU48948.1"/>
    <property type="molecule type" value="Genomic_DNA"/>
</dbReference>
<dbReference type="PROSITE" id="PS50126">
    <property type="entry name" value="S1"/>
    <property type="match status" value="1"/>
</dbReference>
<dbReference type="OrthoDB" id="9807233at2"/>
<dbReference type="FunFam" id="1.10.150.20:FF:000018">
    <property type="entry name" value="Transcription termination/antitermination protein NusA"/>
    <property type="match status" value="1"/>
</dbReference>
<keyword evidence="6 7" id="KW-0804">Transcription</keyword>
<comment type="function">
    <text evidence="7">Participates in both transcription termination and antitermination.</text>
</comment>
<dbReference type="Gene3D" id="3.30.300.20">
    <property type="match status" value="2"/>
</dbReference>
<dbReference type="SMART" id="SM00316">
    <property type="entry name" value="S1"/>
    <property type="match status" value="1"/>
</dbReference>
<dbReference type="CDD" id="cd04455">
    <property type="entry name" value="S1_NusA"/>
    <property type="match status" value="1"/>
</dbReference>
<dbReference type="InterPro" id="IPR010213">
    <property type="entry name" value="TF_NusA"/>
</dbReference>
<protein>
    <recommendedName>
        <fullName evidence="7">Transcription termination/antitermination protein NusA</fullName>
    </recommendedName>
</protein>
<keyword evidence="5 7" id="KW-0805">Transcription regulation</keyword>
<evidence type="ECO:0000256" key="2">
    <source>
        <dbReference type="ARBA" id="ARBA00022490"/>
    </source>
</evidence>
<comment type="similarity">
    <text evidence="7">Belongs to the NusA family.</text>
</comment>
<dbReference type="Pfam" id="PF00575">
    <property type="entry name" value="S1"/>
    <property type="match status" value="1"/>
</dbReference>
<dbReference type="PANTHER" id="PTHR22648:SF0">
    <property type="entry name" value="TRANSCRIPTION TERMINATION_ANTITERMINATION PROTEIN NUSA"/>
    <property type="match status" value="1"/>
</dbReference>
<dbReference type="CDD" id="cd02134">
    <property type="entry name" value="KH-II_NusA_rpt1"/>
    <property type="match status" value="1"/>
</dbReference>
<dbReference type="NCBIfam" id="TIGR01954">
    <property type="entry name" value="nusA_Cterm_rpt"/>
    <property type="match status" value="2"/>
</dbReference>
<dbReference type="GO" id="GO:0005829">
    <property type="term" value="C:cytosol"/>
    <property type="evidence" value="ECO:0007669"/>
    <property type="project" value="TreeGrafter"/>
</dbReference>
<dbReference type="Proteomes" id="UP000218899">
    <property type="component" value="Chromosome"/>
</dbReference>
<dbReference type="InterPro" id="IPR010214">
    <property type="entry name" value="Tscrpt_termin_fac_NusA_C_rpt"/>
</dbReference>
<dbReference type="SUPFAM" id="SSF50249">
    <property type="entry name" value="Nucleic acid-binding proteins"/>
    <property type="match status" value="1"/>
</dbReference>
<keyword evidence="2 7" id="KW-0963">Cytoplasm</keyword>
<evidence type="ECO:0000256" key="3">
    <source>
        <dbReference type="ARBA" id="ARBA00022814"/>
    </source>
</evidence>
<evidence type="ECO:0000313" key="9">
    <source>
        <dbReference type="EMBL" id="BAU48948.1"/>
    </source>
</evidence>
<dbReference type="InterPro" id="IPR025249">
    <property type="entry name" value="TF_NusA_KH_1st"/>
</dbReference>
<dbReference type="NCBIfam" id="TIGR01953">
    <property type="entry name" value="NusA"/>
    <property type="match status" value="1"/>
</dbReference>
<proteinExistence type="inferred from homology"/>
<dbReference type="Pfam" id="PF08529">
    <property type="entry name" value="NusA_N"/>
    <property type="match status" value="1"/>
</dbReference>
<dbReference type="InterPro" id="IPR013735">
    <property type="entry name" value="TF_NusA_N"/>
</dbReference>
<evidence type="ECO:0000256" key="1">
    <source>
        <dbReference type="ARBA" id="ARBA00022472"/>
    </source>
</evidence>
<dbReference type="Gene3D" id="3.30.1480.10">
    <property type="entry name" value="NusA, N-terminal domain"/>
    <property type="match status" value="1"/>
</dbReference>
<dbReference type="Pfam" id="PF26594">
    <property type="entry name" value="KH_NusA_2nd"/>
    <property type="match status" value="1"/>
</dbReference>
<dbReference type="Pfam" id="PF14520">
    <property type="entry name" value="HHH_5"/>
    <property type="match status" value="1"/>
</dbReference>
<keyword evidence="1 7" id="KW-0806">Transcription termination</keyword>
<evidence type="ECO:0000256" key="7">
    <source>
        <dbReference type="HAMAP-Rule" id="MF_00945"/>
    </source>
</evidence>
<dbReference type="HAMAP" id="MF_00945_B">
    <property type="entry name" value="NusA_B"/>
    <property type="match status" value="1"/>
</dbReference>
<comment type="subcellular location">
    <subcellularLocation>
        <location evidence="7">Cytoplasm</location>
    </subcellularLocation>
</comment>
<dbReference type="Gene3D" id="1.10.150.20">
    <property type="entry name" value="5' to 3' exonuclease, C-terminal subdomain"/>
    <property type="match status" value="2"/>
</dbReference>
<dbReference type="SMART" id="SM00322">
    <property type="entry name" value="KH"/>
    <property type="match status" value="2"/>
</dbReference>